<accession>A0A173SGW7</accession>
<dbReference type="EMBL" id="CYXN01000005">
    <property type="protein sequence ID" value="CUM88919.1"/>
    <property type="molecule type" value="Genomic_DNA"/>
</dbReference>
<protein>
    <recommendedName>
        <fullName evidence="3">Holin</fullName>
    </recommendedName>
</protein>
<evidence type="ECO:0008006" key="3">
    <source>
        <dbReference type="Google" id="ProtNLM"/>
    </source>
</evidence>
<sequence>MKNLASVEWWTAAGVRAAKTAVQTGLAMFATQAASGTLNVELIAETAFIAGVASLGTSLAGLPEVKQEN</sequence>
<name>A0A173SGW7_9FIRM</name>
<evidence type="ECO:0000313" key="1">
    <source>
        <dbReference type="EMBL" id="CUM88919.1"/>
    </source>
</evidence>
<evidence type="ECO:0000313" key="2">
    <source>
        <dbReference type="Proteomes" id="UP000095649"/>
    </source>
</evidence>
<dbReference type="OrthoDB" id="1915214at2"/>
<reference evidence="1 2" key="1">
    <citation type="submission" date="2015-09" db="EMBL/GenBank/DDBJ databases">
        <authorList>
            <consortium name="Pathogen Informatics"/>
        </authorList>
    </citation>
    <scope>NUCLEOTIDE SEQUENCE [LARGE SCALE GENOMIC DNA]</scope>
    <source>
        <strain evidence="1 2">2789STDY5834970</strain>
    </source>
</reference>
<dbReference type="RefSeq" id="WP_055185589.1">
    <property type="nucleotide sequence ID" value="NZ_CYXN01000005.1"/>
</dbReference>
<dbReference type="Proteomes" id="UP000095649">
    <property type="component" value="Unassembled WGS sequence"/>
</dbReference>
<dbReference type="AlphaFoldDB" id="A0A173SGW7"/>
<organism evidence="1 2">
    <name type="scientific">Faecalibacterium prausnitzii</name>
    <dbReference type="NCBI Taxonomy" id="853"/>
    <lineage>
        <taxon>Bacteria</taxon>
        <taxon>Bacillati</taxon>
        <taxon>Bacillota</taxon>
        <taxon>Clostridia</taxon>
        <taxon>Eubacteriales</taxon>
        <taxon>Oscillospiraceae</taxon>
        <taxon>Faecalibacterium</taxon>
    </lineage>
</organism>
<proteinExistence type="predicted"/>
<gene>
    <name evidence="1" type="ORF">ERS852582_00988</name>
</gene>